<dbReference type="Gene3D" id="3.90.190.10">
    <property type="entry name" value="Protein tyrosine phosphatase superfamily"/>
    <property type="match status" value="1"/>
</dbReference>
<evidence type="ECO:0000256" key="4">
    <source>
        <dbReference type="ARBA" id="ARBA00047761"/>
    </source>
</evidence>
<name>A0A3A6Q5V2_9EURY</name>
<dbReference type="SMART" id="SM00195">
    <property type="entry name" value="DSPc"/>
    <property type="match status" value="1"/>
</dbReference>
<dbReference type="InterPro" id="IPR000387">
    <property type="entry name" value="Tyr_Pase_dom"/>
</dbReference>
<dbReference type="OrthoDB" id="275339at2157"/>
<keyword evidence="2" id="KW-0378">Hydrolase</keyword>
<dbReference type="InterPro" id="IPR000340">
    <property type="entry name" value="Dual-sp_phosphatase_cat-dom"/>
</dbReference>
<dbReference type="PANTHER" id="PTHR45948">
    <property type="entry name" value="DUAL SPECIFICITY PROTEIN PHOSPHATASE DDB_G0269404-RELATED"/>
    <property type="match status" value="1"/>
</dbReference>
<sequence>MDEVVDGIFVGPESDASDEVLLQKHGVDTVVSLTHSNPKTGDITRVDVPMIDGPQNSYQAFAEAVETVVEQRENGQRVLVHCSAGSSRSPSVAAAAISNLTETDLKDVFNQVIERRSETDPHEAWFVR</sequence>
<keyword evidence="3" id="KW-0904">Protein phosphatase</keyword>
<accession>A0A3A6Q5V2</accession>
<proteinExistence type="inferred from homology"/>
<dbReference type="InterPro" id="IPR016130">
    <property type="entry name" value="Tyr_Pase_AS"/>
</dbReference>
<protein>
    <submittedName>
        <fullName evidence="8">Protein phosphatase</fullName>
    </submittedName>
</protein>
<evidence type="ECO:0000259" key="7">
    <source>
        <dbReference type="PROSITE" id="PS50056"/>
    </source>
</evidence>
<dbReference type="PROSITE" id="PS50056">
    <property type="entry name" value="TYR_PHOSPHATASE_2"/>
    <property type="match status" value="1"/>
</dbReference>
<dbReference type="PROSITE" id="PS00383">
    <property type="entry name" value="TYR_PHOSPHATASE_1"/>
    <property type="match status" value="1"/>
</dbReference>
<gene>
    <name evidence="8" type="ORF">DP106_00850</name>
</gene>
<comment type="catalytic activity">
    <reaction evidence="5">
        <text>O-phospho-L-threonyl-[protein] + H2O = L-threonyl-[protein] + phosphate</text>
        <dbReference type="Rhea" id="RHEA:47004"/>
        <dbReference type="Rhea" id="RHEA-COMP:11060"/>
        <dbReference type="Rhea" id="RHEA-COMP:11605"/>
        <dbReference type="ChEBI" id="CHEBI:15377"/>
        <dbReference type="ChEBI" id="CHEBI:30013"/>
        <dbReference type="ChEBI" id="CHEBI:43474"/>
        <dbReference type="ChEBI" id="CHEBI:61977"/>
        <dbReference type="EC" id="3.1.3.16"/>
    </reaction>
</comment>
<dbReference type="CDD" id="cd14498">
    <property type="entry name" value="DSP"/>
    <property type="match status" value="1"/>
</dbReference>
<organism evidence="8 9">
    <name type="scientific">Halonotius pteroides</name>
    <dbReference type="NCBI Taxonomy" id="268735"/>
    <lineage>
        <taxon>Archaea</taxon>
        <taxon>Methanobacteriati</taxon>
        <taxon>Methanobacteriota</taxon>
        <taxon>Stenosarchaea group</taxon>
        <taxon>Halobacteria</taxon>
        <taxon>Halobacteriales</taxon>
        <taxon>Haloferacaceae</taxon>
        <taxon>Halonotius</taxon>
    </lineage>
</organism>
<dbReference type="InterPro" id="IPR029021">
    <property type="entry name" value="Prot-tyrosine_phosphatase-like"/>
</dbReference>
<evidence type="ECO:0000259" key="6">
    <source>
        <dbReference type="PROSITE" id="PS50054"/>
    </source>
</evidence>
<dbReference type="RefSeq" id="WP_120082649.1">
    <property type="nucleotide sequence ID" value="NZ_QMDW01000001.1"/>
</dbReference>
<comment type="caution">
    <text evidence="8">The sequence shown here is derived from an EMBL/GenBank/DDBJ whole genome shotgun (WGS) entry which is preliminary data.</text>
</comment>
<feature type="domain" description="Tyrosine-protein phosphatase" evidence="6">
    <location>
        <begin position="1"/>
        <end position="128"/>
    </location>
</feature>
<dbReference type="PROSITE" id="PS50054">
    <property type="entry name" value="TYR_PHOSPHATASE_DUAL"/>
    <property type="match status" value="1"/>
</dbReference>
<evidence type="ECO:0000313" key="9">
    <source>
        <dbReference type="Proteomes" id="UP000281564"/>
    </source>
</evidence>
<evidence type="ECO:0000256" key="5">
    <source>
        <dbReference type="ARBA" id="ARBA00048336"/>
    </source>
</evidence>
<evidence type="ECO:0000256" key="3">
    <source>
        <dbReference type="ARBA" id="ARBA00022912"/>
    </source>
</evidence>
<dbReference type="Proteomes" id="UP000281564">
    <property type="component" value="Unassembled WGS sequence"/>
</dbReference>
<dbReference type="PANTHER" id="PTHR45948:SF2">
    <property type="entry name" value="DUAL SPECIFICITY PROTEIN PHOSPHATASE"/>
    <property type="match status" value="1"/>
</dbReference>
<dbReference type="GO" id="GO:0004725">
    <property type="term" value="F:protein tyrosine phosphatase activity"/>
    <property type="evidence" value="ECO:0007669"/>
    <property type="project" value="TreeGrafter"/>
</dbReference>
<evidence type="ECO:0000256" key="1">
    <source>
        <dbReference type="ARBA" id="ARBA00008601"/>
    </source>
</evidence>
<dbReference type="GO" id="GO:0007165">
    <property type="term" value="P:signal transduction"/>
    <property type="evidence" value="ECO:0007669"/>
    <property type="project" value="TreeGrafter"/>
</dbReference>
<dbReference type="InterPro" id="IPR020422">
    <property type="entry name" value="TYR_PHOSPHATASE_DUAL_dom"/>
</dbReference>
<comment type="catalytic activity">
    <reaction evidence="4">
        <text>O-phospho-L-seryl-[protein] + H2O = L-seryl-[protein] + phosphate</text>
        <dbReference type="Rhea" id="RHEA:20629"/>
        <dbReference type="Rhea" id="RHEA-COMP:9863"/>
        <dbReference type="Rhea" id="RHEA-COMP:11604"/>
        <dbReference type="ChEBI" id="CHEBI:15377"/>
        <dbReference type="ChEBI" id="CHEBI:29999"/>
        <dbReference type="ChEBI" id="CHEBI:43474"/>
        <dbReference type="ChEBI" id="CHEBI:83421"/>
        <dbReference type="EC" id="3.1.3.16"/>
    </reaction>
</comment>
<dbReference type="SUPFAM" id="SSF52799">
    <property type="entry name" value="(Phosphotyrosine protein) phosphatases II"/>
    <property type="match status" value="1"/>
</dbReference>
<evidence type="ECO:0000256" key="2">
    <source>
        <dbReference type="ARBA" id="ARBA00022801"/>
    </source>
</evidence>
<keyword evidence="9" id="KW-1185">Reference proteome</keyword>
<dbReference type="GO" id="GO:0004722">
    <property type="term" value="F:protein serine/threonine phosphatase activity"/>
    <property type="evidence" value="ECO:0007669"/>
    <property type="project" value="UniProtKB-EC"/>
</dbReference>
<evidence type="ECO:0000313" key="8">
    <source>
        <dbReference type="EMBL" id="RJX51893.1"/>
    </source>
</evidence>
<dbReference type="AlphaFoldDB" id="A0A3A6Q5V2"/>
<reference evidence="8 9" key="1">
    <citation type="submission" date="2018-06" db="EMBL/GenBank/DDBJ databases">
        <title>Halonotius sp. F13-13 a new haloarchaeeon isolated from a solar saltern from Isla Cristina, Huelva, Spain.</title>
        <authorList>
            <person name="Duran-Viseras A."/>
            <person name="Sanchez-Porro C."/>
            <person name="Ventosa A."/>
        </authorList>
    </citation>
    <scope>NUCLEOTIDE SEQUENCE [LARGE SCALE GENOMIC DNA]</scope>
    <source>
        <strain evidence="8 9">CECT 7525</strain>
    </source>
</reference>
<dbReference type="GO" id="GO:0005829">
    <property type="term" value="C:cytosol"/>
    <property type="evidence" value="ECO:0007669"/>
    <property type="project" value="TreeGrafter"/>
</dbReference>
<comment type="similarity">
    <text evidence="1">Belongs to the protein-tyrosine phosphatase family. Non-receptor class dual specificity subfamily.</text>
</comment>
<dbReference type="Pfam" id="PF00782">
    <property type="entry name" value="DSPc"/>
    <property type="match status" value="1"/>
</dbReference>
<feature type="domain" description="Tyrosine specific protein phosphatases" evidence="7">
    <location>
        <begin position="59"/>
        <end position="116"/>
    </location>
</feature>
<dbReference type="EMBL" id="QMDW01000001">
    <property type="protein sequence ID" value="RJX51893.1"/>
    <property type="molecule type" value="Genomic_DNA"/>
</dbReference>